<evidence type="ECO:0000313" key="2">
    <source>
        <dbReference type="EMBL" id="KAK1274879.1"/>
    </source>
</evidence>
<proteinExistence type="predicted"/>
<evidence type="ECO:0000256" key="1">
    <source>
        <dbReference type="SAM" id="MobiDB-lite"/>
    </source>
</evidence>
<accession>A0AAV9BFJ0</accession>
<dbReference type="Proteomes" id="UP001179952">
    <property type="component" value="Unassembled WGS sequence"/>
</dbReference>
<dbReference type="PANTHER" id="PTHR36811:SF2">
    <property type="entry name" value="OS08G0444440 PROTEIN"/>
    <property type="match status" value="1"/>
</dbReference>
<name>A0AAV9BFJ0_ACOGR</name>
<evidence type="ECO:0000313" key="3">
    <source>
        <dbReference type="Proteomes" id="UP001179952"/>
    </source>
</evidence>
<reference evidence="2" key="2">
    <citation type="submission" date="2023-06" db="EMBL/GenBank/DDBJ databases">
        <authorList>
            <person name="Ma L."/>
            <person name="Liu K.-W."/>
            <person name="Li Z."/>
            <person name="Hsiao Y.-Y."/>
            <person name="Qi Y."/>
            <person name="Fu T."/>
            <person name="Tang G."/>
            <person name="Zhang D."/>
            <person name="Sun W.-H."/>
            <person name="Liu D.-K."/>
            <person name="Li Y."/>
            <person name="Chen G.-Z."/>
            <person name="Liu X.-D."/>
            <person name="Liao X.-Y."/>
            <person name="Jiang Y.-T."/>
            <person name="Yu X."/>
            <person name="Hao Y."/>
            <person name="Huang J."/>
            <person name="Zhao X.-W."/>
            <person name="Ke S."/>
            <person name="Chen Y.-Y."/>
            <person name="Wu W.-L."/>
            <person name="Hsu J.-L."/>
            <person name="Lin Y.-F."/>
            <person name="Huang M.-D."/>
            <person name="Li C.-Y."/>
            <person name="Huang L."/>
            <person name="Wang Z.-W."/>
            <person name="Zhao X."/>
            <person name="Zhong W.-Y."/>
            <person name="Peng D.-H."/>
            <person name="Ahmad S."/>
            <person name="Lan S."/>
            <person name="Zhang J.-S."/>
            <person name="Tsai W.-C."/>
            <person name="Van De Peer Y."/>
            <person name="Liu Z.-J."/>
        </authorList>
    </citation>
    <scope>NUCLEOTIDE SEQUENCE</scope>
    <source>
        <strain evidence="2">SCP</strain>
        <tissue evidence="2">Leaves</tissue>
    </source>
</reference>
<gene>
    <name evidence="2" type="ORF">QJS04_geneDACA003932</name>
</gene>
<dbReference type="EMBL" id="JAUJYN010000003">
    <property type="protein sequence ID" value="KAK1274879.1"/>
    <property type="molecule type" value="Genomic_DNA"/>
</dbReference>
<sequence length="107" mass="11895">MDKRTPSMLGVKKRPPTKRSGGRFAKALVRYLTSDSYMYAPLVSPPSDAISPSKIRSSASPPSPPGTKSYFKGSLVTKKILGYYCASPRAWCTHMLRPNRYGCFKME</sequence>
<feature type="region of interest" description="Disordered" evidence="1">
    <location>
        <begin position="46"/>
        <end position="68"/>
    </location>
</feature>
<comment type="caution">
    <text evidence="2">The sequence shown here is derived from an EMBL/GenBank/DDBJ whole genome shotgun (WGS) entry which is preliminary data.</text>
</comment>
<dbReference type="PANTHER" id="PTHR36811">
    <property type="entry name" value="OS08G0444440 PROTEIN"/>
    <property type="match status" value="1"/>
</dbReference>
<organism evidence="2 3">
    <name type="scientific">Acorus gramineus</name>
    <name type="common">Dwarf sweet flag</name>
    <dbReference type="NCBI Taxonomy" id="55184"/>
    <lineage>
        <taxon>Eukaryota</taxon>
        <taxon>Viridiplantae</taxon>
        <taxon>Streptophyta</taxon>
        <taxon>Embryophyta</taxon>
        <taxon>Tracheophyta</taxon>
        <taxon>Spermatophyta</taxon>
        <taxon>Magnoliopsida</taxon>
        <taxon>Liliopsida</taxon>
        <taxon>Acoraceae</taxon>
        <taxon>Acorus</taxon>
    </lineage>
</organism>
<dbReference type="AlphaFoldDB" id="A0AAV9BFJ0"/>
<keyword evidence="3" id="KW-1185">Reference proteome</keyword>
<reference evidence="2" key="1">
    <citation type="journal article" date="2023" name="Nat. Commun.">
        <title>Diploid and tetraploid genomes of Acorus and the evolution of monocots.</title>
        <authorList>
            <person name="Ma L."/>
            <person name="Liu K.W."/>
            <person name="Li Z."/>
            <person name="Hsiao Y.Y."/>
            <person name="Qi Y."/>
            <person name="Fu T."/>
            <person name="Tang G.D."/>
            <person name="Zhang D."/>
            <person name="Sun W.H."/>
            <person name="Liu D.K."/>
            <person name="Li Y."/>
            <person name="Chen G.Z."/>
            <person name="Liu X.D."/>
            <person name="Liao X.Y."/>
            <person name="Jiang Y.T."/>
            <person name="Yu X."/>
            <person name="Hao Y."/>
            <person name="Huang J."/>
            <person name="Zhao X.W."/>
            <person name="Ke S."/>
            <person name="Chen Y.Y."/>
            <person name="Wu W.L."/>
            <person name="Hsu J.L."/>
            <person name="Lin Y.F."/>
            <person name="Huang M.D."/>
            <person name="Li C.Y."/>
            <person name="Huang L."/>
            <person name="Wang Z.W."/>
            <person name="Zhao X."/>
            <person name="Zhong W.Y."/>
            <person name="Peng D.H."/>
            <person name="Ahmad S."/>
            <person name="Lan S."/>
            <person name="Zhang J.S."/>
            <person name="Tsai W.C."/>
            <person name="Van de Peer Y."/>
            <person name="Liu Z.J."/>
        </authorList>
    </citation>
    <scope>NUCLEOTIDE SEQUENCE</scope>
    <source>
        <strain evidence="2">SCP</strain>
    </source>
</reference>
<protein>
    <submittedName>
        <fullName evidence="2">Uncharacterized protein</fullName>
    </submittedName>
</protein>